<dbReference type="PROSITE" id="PS50181">
    <property type="entry name" value="FBOX"/>
    <property type="match status" value="1"/>
</dbReference>
<dbReference type="EMBL" id="LNZH02000205">
    <property type="protein sequence ID" value="OCB85979.1"/>
    <property type="molecule type" value="Genomic_DNA"/>
</dbReference>
<gene>
    <name evidence="3" type="ORF">A7U60_g6874</name>
</gene>
<comment type="caution">
    <text evidence="3">The sequence shown here is derived from an EMBL/GenBank/DDBJ whole genome shotgun (WGS) entry which is preliminary data.</text>
</comment>
<feature type="compositionally biased region" description="Polar residues" evidence="1">
    <location>
        <begin position="1"/>
        <end position="10"/>
    </location>
</feature>
<dbReference type="Proteomes" id="UP000757232">
    <property type="component" value="Unassembled WGS sequence"/>
</dbReference>
<name>A0A9Q5HU93_SANBA</name>
<protein>
    <recommendedName>
        <fullName evidence="2">F-box domain-containing protein</fullName>
    </recommendedName>
</protein>
<dbReference type="AlphaFoldDB" id="A0A9Q5HU93"/>
<dbReference type="InterPro" id="IPR001810">
    <property type="entry name" value="F-box_dom"/>
</dbReference>
<feature type="compositionally biased region" description="Acidic residues" evidence="1">
    <location>
        <begin position="21"/>
        <end position="32"/>
    </location>
</feature>
<evidence type="ECO:0000313" key="4">
    <source>
        <dbReference type="Proteomes" id="UP000757232"/>
    </source>
</evidence>
<evidence type="ECO:0000313" key="3">
    <source>
        <dbReference type="EMBL" id="OCB85979.1"/>
    </source>
</evidence>
<accession>A0A9Q5HU93</accession>
<sequence length="741" mass="86126">MVATRSSTGNLPAPKHSNLAESEERDDEDEDQEDRRKKRFKKSTIKSGSKGKSGGHEQRSTTILDEDVDNTVDASPPLSDEIIKTLTEKKGRVRFLLSGPRTKGWSMLSESPSPIVNRKGRMNKGEIGKLSLMMSLPLDVIHEIATYLMPLDLLYLSRSNRSLYNVLMSKSSRPTWIACQNAIQMPPCPPNLNEPQYASLHFEKTCQACGHRRVESVMDTLFVRLCKWCIKWNIRSGQEMVRIYFGPELTGLNVLYSLLPFREMSVTDTPRIIDRGKTQRLFLEVDFVRVVSAYLKLEPDPKECISFLEKQRRSVEETAKVNILASKIALNVLIRIMYNQHVHRIVAWRAAHTRARKLADEEVKTRRREQLVVHSLASRRRSNDMYRIADRLYSLGYPYEEIGSMRSWNNDRVSRESWLKLVCQPKELTDRIWNNIRPKLEVLLQTKREYERERIIEESRRRRQSELLAFYKDYTEQQISYSVYQAPLCLVDLYELPLVSDMIERDDCTVEITKTDWQRIEVELAMIAFLHSRKVKYDCANLLRSAQEHPDGIARIDKEEWESSETDSTVDIDAVWRCNAFFSHPPAPYDLETFAQILSRRRTNMFGTWPYPPCPWKSERIQIERLVLHTADVLRSSLGFPSDTTMSHMESLGSTFMCLQCDPMLRNPLTWEELVSLNARNDYDEIIQPDDLRLGMLLAKYEITDDILNHAIFLCLKLTSSDRIAILLRMIPTSLSHLSYR</sequence>
<reference evidence="3" key="1">
    <citation type="submission" date="2016-06" db="EMBL/GenBank/DDBJ databases">
        <title>Draft Genome sequence of the fungus Inonotus baumii.</title>
        <authorList>
            <person name="Zhu H."/>
            <person name="Lin W."/>
        </authorList>
    </citation>
    <scope>NUCLEOTIDE SEQUENCE</scope>
    <source>
        <strain evidence="3">821</strain>
    </source>
</reference>
<feature type="region of interest" description="Disordered" evidence="1">
    <location>
        <begin position="1"/>
        <end position="77"/>
    </location>
</feature>
<dbReference type="Pfam" id="PF00646">
    <property type="entry name" value="F-box"/>
    <property type="match status" value="1"/>
</dbReference>
<organism evidence="3 4">
    <name type="scientific">Sanghuangporus baumii</name>
    <name type="common">Phellinus baumii</name>
    <dbReference type="NCBI Taxonomy" id="108892"/>
    <lineage>
        <taxon>Eukaryota</taxon>
        <taxon>Fungi</taxon>
        <taxon>Dikarya</taxon>
        <taxon>Basidiomycota</taxon>
        <taxon>Agaricomycotina</taxon>
        <taxon>Agaricomycetes</taxon>
        <taxon>Hymenochaetales</taxon>
        <taxon>Hymenochaetaceae</taxon>
        <taxon>Sanghuangporus</taxon>
    </lineage>
</organism>
<keyword evidence="4" id="KW-1185">Reference proteome</keyword>
<proteinExistence type="predicted"/>
<evidence type="ECO:0000259" key="2">
    <source>
        <dbReference type="PROSITE" id="PS50181"/>
    </source>
</evidence>
<feature type="domain" description="F-box" evidence="2">
    <location>
        <begin position="130"/>
        <end position="179"/>
    </location>
</feature>
<evidence type="ECO:0000256" key="1">
    <source>
        <dbReference type="SAM" id="MobiDB-lite"/>
    </source>
</evidence>
<dbReference type="OrthoDB" id="2322499at2759"/>